<accession>D2R120</accession>
<dbReference type="AlphaFoldDB" id="D2R120"/>
<evidence type="ECO:0000313" key="1">
    <source>
        <dbReference type="EMBL" id="ADB18505.1"/>
    </source>
</evidence>
<sequence length="115" mass="12449" precursor="true">MPHSLAKGERKSGARSIAALTLAARAASMQRTMTSHNPSIGARARQSVLILPVVRLDSLRVASMAGCKQTVRMKKALAEAKKASGKSLRIVKSKNQCSRELFARCCRGFVEFFAS</sequence>
<dbReference type="KEGG" id="psl:Psta_3850"/>
<name>D2R120_PIRSD</name>
<dbReference type="Proteomes" id="UP000001887">
    <property type="component" value="Chromosome"/>
</dbReference>
<keyword evidence="2" id="KW-1185">Reference proteome</keyword>
<dbReference type="HOGENOM" id="CLU_2106710_0_0_0"/>
<protein>
    <submittedName>
        <fullName evidence="1">Uncharacterized protein</fullName>
    </submittedName>
</protein>
<dbReference type="EMBL" id="CP001848">
    <property type="protein sequence ID" value="ADB18505.1"/>
    <property type="molecule type" value="Genomic_DNA"/>
</dbReference>
<reference evidence="1 2" key="1">
    <citation type="journal article" date="2009" name="Stand. Genomic Sci.">
        <title>Complete genome sequence of Pirellula staleyi type strain (ATCC 27377).</title>
        <authorList>
            <person name="Clum A."/>
            <person name="Tindall B.J."/>
            <person name="Sikorski J."/>
            <person name="Ivanova N."/>
            <person name="Mavrommatis K."/>
            <person name="Lucas S."/>
            <person name="Glavina del Rio T."/>
            <person name="Nolan M."/>
            <person name="Chen F."/>
            <person name="Tice H."/>
            <person name="Pitluck S."/>
            <person name="Cheng J.F."/>
            <person name="Chertkov O."/>
            <person name="Brettin T."/>
            <person name="Han C."/>
            <person name="Detter J.C."/>
            <person name="Kuske C."/>
            <person name="Bruce D."/>
            <person name="Goodwin L."/>
            <person name="Ovchinikova G."/>
            <person name="Pati A."/>
            <person name="Mikhailova N."/>
            <person name="Chen A."/>
            <person name="Palaniappan K."/>
            <person name="Land M."/>
            <person name="Hauser L."/>
            <person name="Chang Y.J."/>
            <person name="Jeffries C.D."/>
            <person name="Chain P."/>
            <person name="Rohde M."/>
            <person name="Goker M."/>
            <person name="Bristow J."/>
            <person name="Eisen J.A."/>
            <person name="Markowitz V."/>
            <person name="Hugenholtz P."/>
            <person name="Kyrpides N.C."/>
            <person name="Klenk H.P."/>
            <person name="Lapidus A."/>
        </authorList>
    </citation>
    <scope>NUCLEOTIDE SEQUENCE [LARGE SCALE GENOMIC DNA]</scope>
    <source>
        <strain evidence="2">ATCC 27377 / DSM 6068 / ICPB 4128</strain>
    </source>
</reference>
<gene>
    <name evidence="1" type="ordered locus">Psta_3850</name>
</gene>
<organism evidence="1 2">
    <name type="scientific">Pirellula staleyi (strain ATCC 27377 / DSM 6068 / ICPB 4128)</name>
    <name type="common">Pirella staleyi</name>
    <dbReference type="NCBI Taxonomy" id="530564"/>
    <lineage>
        <taxon>Bacteria</taxon>
        <taxon>Pseudomonadati</taxon>
        <taxon>Planctomycetota</taxon>
        <taxon>Planctomycetia</taxon>
        <taxon>Pirellulales</taxon>
        <taxon>Pirellulaceae</taxon>
        <taxon>Pirellula</taxon>
    </lineage>
</organism>
<evidence type="ECO:0000313" key="2">
    <source>
        <dbReference type="Proteomes" id="UP000001887"/>
    </source>
</evidence>
<proteinExistence type="predicted"/>